<dbReference type="Gene3D" id="1.10.10.10">
    <property type="entry name" value="Winged helix-like DNA-binding domain superfamily/Winged helix DNA-binding domain"/>
    <property type="match status" value="1"/>
</dbReference>
<dbReference type="GO" id="GO:0006950">
    <property type="term" value="P:response to stress"/>
    <property type="evidence" value="ECO:0007669"/>
    <property type="project" value="TreeGrafter"/>
</dbReference>
<dbReference type="PANTHER" id="PTHR33164">
    <property type="entry name" value="TRANSCRIPTIONAL REGULATOR, MARR FAMILY"/>
    <property type="match status" value="1"/>
</dbReference>
<comment type="caution">
    <text evidence="2">The sequence shown here is derived from an EMBL/GenBank/DDBJ whole genome shotgun (WGS) entry which is preliminary data.</text>
</comment>
<dbReference type="AlphaFoldDB" id="A0A5R8YQ08"/>
<dbReference type="InterPro" id="IPR039422">
    <property type="entry name" value="MarR/SlyA-like"/>
</dbReference>
<proteinExistence type="predicted"/>
<name>A0A5R8YQ08_9ACTN</name>
<dbReference type="InterPro" id="IPR000835">
    <property type="entry name" value="HTH_MarR-typ"/>
</dbReference>
<dbReference type="PROSITE" id="PS50995">
    <property type="entry name" value="HTH_MARR_2"/>
    <property type="match status" value="1"/>
</dbReference>
<dbReference type="Pfam" id="PF12802">
    <property type="entry name" value="MarR_2"/>
    <property type="match status" value="1"/>
</dbReference>
<reference evidence="2" key="1">
    <citation type="submission" date="2019-05" db="EMBL/GenBank/DDBJ databases">
        <title>Isolation, diversity and antifungal activity of Actinobacteria from wheat.</title>
        <authorList>
            <person name="Yu B."/>
        </authorList>
    </citation>
    <scope>NUCLEOTIDE SEQUENCE [LARGE SCALE GENOMIC DNA]</scope>
    <source>
        <strain evidence="2">NEAU-HEGS1-5</strain>
    </source>
</reference>
<dbReference type="EMBL" id="VANP01000011">
    <property type="protein sequence ID" value="TLP55205.1"/>
    <property type="molecule type" value="Genomic_DNA"/>
</dbReference>
<sequence length="162" mass="18827">MLVDMDHHRWLTPHEQRAWRAHLAAHRLLFLQLDRELQGSGLSLNDYEILVNLSESPGRRMRMSELADATIQSRSRLSHQISRMEAAGLVTREECEDDRRGTFAVLTDQGWETIRRVAPDHVDSVRRHFIDLMTPEQVSELEQIYAPVIDHLQGVRGVRRTN</sequence>
<evidence type="ECO:0000313" key="3">
    <source>
        <dbReference type="Proteomes" id="UP000309033"/>
    </source>
</evidence>
<keyword evidence="3" id="KW-1185">Reference proteome</keyword>
<dbReference type="PANTHER" id="PTHR33164:SF99">
    <property type="entry name" value="MARR FAMILY REGULATORY PROTEIN"/>
    <property type="match status" value="1"/>
</dbReference>
<dbReference type="SMART" id="SM00347">
    <property type="entry name" value="HTH_MARR"/>
    <property type="match status" value="1"/>
</dbReference>
<dbReference type="InterPro" id="IPR036390">
    <property type="entry name" value="WH_DNA-bd_sf"/>
</dbReference>
<dbReference type="GO" id="GO:0003700">
    <property type="term" value="F:DNA-binding transcription factor activity"/>
    <property type="evidence" value="ECO:0007669"/>
    <property type="project" value="InterPro"/>
</dbReference>
<dbReference type="Proteomes" id="UP000309033">
    <property type="component" value="Unassembled WGS sequence"/>
</dbReference>
<accession>A0A5R8YQ08</accession>
<feature type="domain" description="HTH marR-type" evidence="1">
    <location>
        <begin position="15"/>
        <end position="150"/>
    </location>
</feature>
<organism evidence="2 3">
    <name type="scientific">Microbispora triticiradicis</name>
    <dbReference type="NCBI Taxonomy" id="2200763"/>
    <lineage>
        <taxon>Bacteria</taxon>
        <taxon>Bacillati</taxon>
        <taxon>Actinomycetota</taxon>
        <taxon>Actinomycetes</taxon>
        <taxon>Streptosporangiales</taxon>
        <taxon>Streptosporangiaceae</taxon>
        <taxon>Microbispora</taxon>
    </lineage>
</organism>
<dbReference type="SUPFAM" id="SSF46785">
    <property type="entry name" value="Winged helix' DNA-binding domain"/>
    <property type="match status" value="1"/>
</dbReference>
<dbReference type="InterPro" id="IPR036388">
    <property type="entry name" value="WH-like_DNA-bd_sf"/>
</dbReference>
<protein>
    <submittedName>
        <fullName evidence="2">MarR family transcriptional regulator</fullName>
    </submittedName>
</protein>
<evidence type="ECO:0000259" key="1">
    <source>
        <dbReference type="PROSITE" id="PS50995"/>
    </source>
</evidence>
<dbReference type="OrthoDB" id="8635520at2"/>
<gene>
    <name evidence="2" type="ORF">FED44_26155</name>
</gene>
<evidence type="ECO:0000313" key="2">
    <source>
        <dbReference type="EMBL" id="TLP55205.1"/>
    </source>
</evidence>